<keyword evidence="4" id="KW-1003">Cell membrane</keyword>
<dbReference type="Gene3D" id="3.30.300.30">
    <property type="match status" value="1"/>
</dbReference>
<dbReference type="InterPro" id="IPR000873">
    <property type="entry name" value="AMP-dep_synth/lig_dom"/>
</dbReference>
<evidence type="ECO:0000256" key="15">
    <source>
        <dbReference type="ARBA" id="ARBA00036527"/>
    </source>
</evidence>
<accession>A0A7M7TES4</accession>
<dbReference type="OrthoDB" id="288590at2759"/>
<evidence type="ECO:0000256" key="1">
    <source>
        <dbReference type="ARBA" id="ARBA00004651"/>
    </source>
</evidence>
<comment type="similarity">
    <text evidence="2">Belongs to the ATP-dependent AMP-binding enzyme family.</text>
</comment>
<evidence type="ECO:0000313" key="26">
    <source>
        <dbReference type="Proteomes" id="UP000005203"/>
    </source>
</evidence>
<evidence type="ECO:0000313" key="27">
    <source>
        <dbReference type="RefSeq" id="XP_006563203.1"/>
    </source>
</evidence>
<dbReference type="GO" id="GO:0044539">
    <property type="term" value="P:long-chain fatty acid import into cell"/>
    <property type="evidence" value="ECO:0007669"/>
    <property type="project" value="TreeGrafter"/>
</dbReference>
<evidence type="ECO:0000256" key="17">
    <source>
        <dbReference type="ARBA" id="ARBA00046271"/>
    </source>
</evidence>
<proteinExistence type="inferred from homology"/>
<dbReference type="FunFam" id="3.30.300.30:FF:000002">
    <property type="entry name" value="Long-chain fatty acid transport protein 1"/>
    <property type="match status" value="1"/>
</dbReference>
<keyword evidence="8" id="KW-0443">Lipid metabolism</keyword>
<accession>A0A8B6YY06</accession>
<evidence type="ECO:0000256" key="3">
    <source>
        <dbReference type="ARBA" id="ARBA00022448"/>
    </source>
</evidence>
<keyword evidence="5" id="KW-0436">Ligase</keyword>
<dbReference type="Proteomes" id="UP000005203">
    <property type="component" value="Linkage group LG16"/>
</dbReference>
<keyword evidence="9" id="KW-0067">ATP-binding</keyword>
<evidence type="ECO:0000313" key="28">
    <source>
        <dbReference type="RefSeq" id="XP_026301636.1"/>
    </source>
</evidence>
<evidence type="ECO:0000256" key="16">
    <source>
        <dbReference type="ARBA" id="ARBA00041297"/>
    </source>
</evidence>
<dbReference type="InterPro" id="IPR020845">
    <property type="entry name" value="AMP-binding_CS"/>
</dbReference>
<evidence type="ECO:0000256" key="11">
    <source>
        <dbReference type="ARBA" id="ARBA00023055"/>
    </source>
</evidence>
<evidence type="ECO:0000256" key="19">
    <source>
        <dbReference type="ARBA" id="ARBA00060276"/>
    </source>
</evidence>
<evidence type="ECO:0000259" key="24">
    <source>
        <dbReference type="Pfam" id="PF13193"/>
    </source>
</evidence>
<dbReference type="FunFam" id="3.40.50.12780:FF:000019">
    <property type="entry name" value="Long-chain fatty acid transporter"/>
    <property type="match status" value="1"/>
</dbReference>
<keyword evidence="7" id="KW-0547">Nucleotide-binding</keyword>
<name>A0A7M7TES4_APIME</name>
<dbReference type="InterPro" id="IPR042099">
    <property type="entry name" value="ANL_N_sf"/>
</dbReference>
<evidence type="ECO:0000256" key="5">
    <source>
        <dbReference type="ARBA" id="ARBA00022598"/>
    </source>
</evidence>
<dbReference type="Pfam" id="PF00501">
    <property type="entry name" value="AMP-binding"/>
    <property type="match status" value="1"/>
</dbReference>
<reference evidence="25" key="1">
    <citation type="submission" date="2021-01" db="UniProtKB">
        <authorList>
            <consortium name="EnsemblMetazoa"/>
        </authorList>
    </citation>
    <scope>IDENTIFICATION</scope>
    <source>
        <strain evidence="25">DH4</strain>
    </source>
</reference>
<evidence type="ECO:0000256" key="9">
    <source>
        <dbReference type="ARBA" id="ARBA00022840"/>
    </source>
</evidence>
<dbReference type="RefSeq" id="XP_006563203.1">
    <property type="nucleotide sequence ID" value="XM_006563140.3"/>
</dbReference>
<dbReference type="PROSITE" id="PS00455">
    <property type="entry name" value="AMP_BINDING"/>
    <property type="match status" value="1"/>
</dbReference>
<feature type="transmembrane region" description="Helical" evidence="22">
    <location>
        <begin position="148"/>
        <end position="168"/>
    </location>
</feature>
<evidence type="ECO:0000313" key="25">
    <source>
        <dbReference type="EnsemblMetazoa" id="XP_392108"/>
    </source>
</evidence>
<comment type="catalytic activity">
    <reaction evidence="15">
        <text>a very long-chain fatty acid + ATP + CoA = a very long-chain fatty acyl-CoA + AMP + diphosphate</text>
        <dbReference type="Rhea" id="RHEA:54536"/>
        <dbReference type="ChEBI" id="CHEBI:30616"/>
        <dbReference type="ChEBI" id="CHEBI:33019"/>
        <dbReference type="ChEBI" id="CHEBI:57287"/>
        <dbReference type="ChEBI" id="CHEBI:58950"/>
        <dbReference type="ChEBI" id="CHEBI:138261"/>
        <dbReference type="ChEBI" id="CHEBI:456215"/>
    </reaction>
    <physiologicalReaction direction="left-to-right" evidence="15">
        <dbReference type="Rhea" id="RHEA:54537"/>
    </physiologicalReaction>
</comment>
<evidence type="ECO:0000256" key="4">
    <source>
        <dbReference type="ARBA" id="ARBA00022475"/>
    </source>
</evidence>
<dbReference type="Pfam" id="PF13193">
    <property type="entry name" value="AMP-binding_C"/>
    <property type="match status" value="1"/>
</dbReference>
<dbReference type="RefSeq" id="XP_392108.3">
    <property type="nucleotide sequence ID" value="XM_392108.7"/>
</dbReference>
<gene>
    <name evidence="25" type="primary">408564</name>
    <name evidence="27 28 29" type="synonym">LOC408564</name>
</gene>
<evidence type="ECO:0000256" key="6">
    <source>
        <dbReference type="ARBA" id="ARBA00022692"/>
    </source>
</evidence>
<dbReference type="EnsemblMetazoa" id="XM_006563140">
    <property type="protein sequence ID" value="XP_006563203"/>
    <property type="gene ID" value="LOC408564"/>
</dbReference>
<dbReference type="OMA" id="HHGLIMR"/>
<dbReference type="AlphaFoldDB" id="A0A7M7TES4"/>
<dbReference type="SUPFAM" id="SSF56801">
    <property type="entry name" value="Acetyl-CoA synthetase-like"/>
    <property type="match status" value="1"/>
</dbReference>
<dbReference type="EnsemblMetazoa" id="XM_392108">
    <property type="protein sequence ID" value="XP_392108"/>
    <property type="gene ID" value="LOC408564"/>
</dbReference>
<feature type="domain" description="AMP-dependent synthetase/ligase" evidence="23">
    <location>
        <begin position="92"/>
        <end position="404"/>
    </location>
</feature>
<reference evidence="27 28" key="2">
    <citation type="submission" date="2025-04" db="UniProtKB">
        <authorList>
            <consortium name="RefSeq"/>
        </authorList>
    </citation>
    <scope>IDENTIFICATION</scope>
    <source>
        <strain evidence="27 28">DH4</strain>
        <tissue evidence="27 28">Whole body</tissue>
    </source>
</reference>
<dbReference type="InterPro" id="IPR045851">
    <property type="entry name" value="AMP-bd_C_sf"/>
</dbReference>
<dbReference type="Gene3D" id="3.40.50.12780">
    <property type="entry name" value="N-terminal domain of ligase-like"/>
    <property type="match status" value="1"/>
</dbReference>
<dbReference type="GO" id="GO:0004467">
    <property type="term" value="F:long-chain fatty acid-CoA ligase activity"/>
    <property type="evidence" value="ECO:0007669"/>
    <property type="project" value="UniProtKB-EC"/>
</dbReference>
<dbReference type="EnsemblMetazoa" id="XM_026445851">
    <property type="protein sequence ID" value="XP_026301636"/>
    <property type="gene ID" value="LOC408564"/>
</dbReference>
<comment type="catalytic activity">
    <reaction evidence="18">
        <text>tetracosanoate + ATP + CoA = tetracosanoyl-CoA + AMP + diphosphate</text>
        <dbReference type="Rhea" id="RHEA:33639"/>
        <dbReference type="ChEBI" id="CHEBI:30616"/>
        <dbReference type="ChEBI" id="CHEBI:31014"/>
        <dbReference type="ChEBI" id="CHEBI:33019"/>
        <dbReference type="ChEBI" id="CHEBI:57287"/>
        <dbReference type="ChEBI" id="CHEBI:65052"/>
        <dbReference type="ChEBI" id="CHEBI:456215"/>
    </reaction>
    <physiologicalReaction direction="left-to-right" evidence="18">
        <dbReference type="Rhea" id="RHEA:33640"/>
    </physiologicalReaction>
</comment>
<evidence type="ECO:0000313" key="29">
    <source>
        <dbReference type="RefSeq" id="XP_392108.3"/>
    </source>
</evidence>
<keyword evidence="6 22" id="KW-0812">Transmembrane</keyword>
<feature type="transmembrane region" description="Helical" evidence="22">
    <location>
        <begin position="31"/>
        <end position="48"/>
    </location>
</feature>
<evidence type="ECO:0000256" key="7">
    <source>
        <dbReference type="ARBA" id="ARBA00022741"/>
    </source>
</evidence>
<evidence type="ECO:0000256" key="12">
    <source>
        <dbReference type="ARBA" id="ARBA00023136"/>
    </source>
</evidence>
<feature type="domain" description="AMP-binding enzyme C-terminal" evidence="24">
    <location>
        <begin position="526"/>
        <end position="601"/>
    </location>
</feature>
<evidence type="ECO:0000256" key="14">
    <source>
        <dbReference type="ARBA" id="ARBA00026121"/>
    </source>
</evidence>
<dbReference type="GO" id="GO:0005324">
    <property type="term" value="F:long-chain fatty acid transmembrane transporter activity"/>
    <property type="evidence" value="ECO:0007669"/>
    <property type="project" value="TreeGrafter"/>
</dbReference>
<evidence type="ECO:0000256" key="20">
    <source>
        <dbReference type="ARBA" id="ARBA00068795"/>
    </source>
</evidence>
<evidence type="ECO:0000256" key="13">
    <source>
        <dbReference type="ARBA" id="ARBA00023140"/>
    </source>
</evidence>
<dbReference type="PANTHER" id="PTHR43107">
    <property type="entry name" value="LONG-CHAIN FATTY ACID TRANSPORT PROTEIN"/>
    <property type="match status" value="1"/>
</dbReference>
<dbReference type="EC" id="6.2.1.3" evidence="14"/>
<keyword evidence="26" id="KW-1185">Reference proteome</keyword>
<evidence type="ECO:0000256" key="21">
    <source>
        <dbReference type="ARBA" id="ARBA00078285"/>
    </source>
</evidence>
<dbReference type="KEGG" id="ame:408564"/>
<evidence type="ECO:0000259" key="23">
    <source>
        <dbReference type="Pfam" id="PF00501"/>
    </source>
</evidence>
<protein>
    <recommendedName>
        <fullName evidence="20">Very long-chain fatty acid transport protein</fullName>
        <ecNumber evidence="14">6.2.1.3</ecNumber>
    </recommendedName>
    <alternativeName>
        <fullName evidence="16">Long-chain-fatty-acid--CoA ligase</fullName>
    </alternativeName>
    <alternativeName>
        <fullName evidence="21">Very-long-chain acyl-CoA synthetase</fullName>
    </alternativeName>
</protein>
<dbReference type="GO" id="GO:0005778">
    <property type="term" value="C:peroxisomal membrane"/>
    <property type="evidence" value="ECO:0007669"/>
    <property type="project" value="UniProtKB-SubCell"/>
</dbReference>
<evidence type="ECO:0000256" key="10">
    <source>
        <dbReference type="ARBA" id="ARBA00022989"/>
    </source>
</evidence>
<dbReference type="GO" id="GO:0005789">
    <property type="term" value="C:endoplasmic reticulum membrane"/>
    <property type="evidence" value="ECO:0007669"/>
    <property type="project" value="TreeGrafter"/>
</dbReference>
<dbReference type="RefSeq" id="XP_026301636.1">
    <property type="nucleotide sequence ID" value="XM_026445851.1"/>
</dbReference>
<dbReference type="GO" id="GO:0005886">
    <property type="term" value="C:plasma membrane"/>
    <property type="evidence" value="ECO:0007669"/>
    <property type="project" value="UniProtKB-SubCell"/>
</dbReference>
<keyword evidence="3" id="KW-0813">Transport</keyword>
<accession>A0A7M7MVF8</accession>
<dbReference type="PANTHER" id="PTHR43107:SF15">
    <property type="entry name" value="FATTY ACID TRANSPORT PROTEIN 3, ISOFORM A"/>
    <property type="match status" value="1"/>
</dbReference>
<accession>A0A8B8HC85</accession>
<keyword evidence="10 22" id="KW-1133">Transmembrane helix</keyword>
<comment type="subcellular location">
    <subcellularLocation>
        <location evidence="1">Cell membrane</location>
        <topology evidence="1">Multi-pass membrane protein</topology>
    </subcellularLocation>
    <subcellularLocation>
        <location evidence="17">Peroxisome membrane</location>
    </subcellularLocation>
</comment>
<organism evidence="25">
    <name type="scientific">Apis mellifera</name>
    <name type="common">Honeybee</name>
    <dbReference type="NCBI Taxonomy" id="7460"/>
    <lineage>
        <taxon>Eukaryota</taxon>
        <taxon>Metazoa</taxon>
        <taxon>Ecdysozoa</taxon>
        <taxon>Arthropoda</taxon>
        <taxon>Hexapoda</taxon>
        <taxon>Insecta</taxon>
        <taxon>Pterygota</taxon>
        <taxon>Neoptera</taxon>
        <taxon>Endopterygota</taxon>
        <taxon>Hymenoptera</taxon>
        <taxon>Apocrita</taxon>
        <taxon>Aculeata</taxon>
        <taxon>Apoidea</taxon>
        <taxon>Anthophila</taxon>
        <taxon>Apidae</taxon>
        <taxon>Apis</taxon>
    </lineage>
</organism>
<keyword evidence="8" id="KW-0276">Fatty acid metabolism</keyword>
<dbReference type="GO" id="GO:0005524">
    <property type="term" value="F:ATP binding"/>
    <property type="evidence" value="ECO:0007669"/>
    <property type="project" value="UniProtKB-KW"/>
</dbReference>
<keyword evidence="12 22" id="KW-0472">Membrane</keyword>
<evidence type="ECO:0000256" key="18">
    <source>
        <dbReference type="ARBA" id="ARBA00048666"/>
    </source>
</evidence>
<sequence length="648" mass="73111">MDVTVLLLALGVIAAMFGVVATRFGFPGFNKIAQIALALALLPVICRFHRKLYVMIKILPRDIRFLYRAITAEKEIKKHDRNNVTVPTIFMKRMKRNPQKPCFFFEDQIWTFSDVNKYSNQIANVFQKAGYVKGDAVALMMSNRPEHVAIWLGLGKLGVITALINTNLRLQSLIHCLRIAKVKSIIYMEEYSSALDEIKDSIQGIIKYKICNKSKCEDGEYDLNELISEAGTSEPIVKDPPTYRDKLVYIYTSGTTGLPKVAIILNSRYLLTIMPFKLLGMRQDDILYNPNPLYHTAGGMIGAGFAIVKGVPNVLRTKFSVSAYWTDCIKYNCTAAQYIGEMCRYLLSAPPKPEDTAHRLRLMFGNGMRPQIWNEFVKRFNIKRVSEFYGSSEGNANISNFDGRIGAVGFVPLIVPRRFHPLAIIRVNNQTYEPVRDSNGLCIRAGTNEPGMFIGLIKEGNALREFNGYLDKEESKKKIIQDVFVKGDKAFLTGDILVEDEFGYLYFKDRVGDTYRWKGENVATAEVEGVISSIAGKRASTVYGVQVPGMEGRAGMAAIVDPDSLLDFKALAEGLEKALPAYARPIFLRIVKELEMTGTFKLQKMNLQKDGFDPNKVQDKMYFLAGNKEYVEITPELYQEIISGRRKF</sequence>
<keyword evidence="11" id="KW-0445">Lipid transport</keyword>
<keyword evidence="13" id="KW-0576">Peroxisome</keyword>
<evidence type="ECO:0000256" key="22">
    <source>
        <dbReference type="SAM" id="Phobius"/>
    </source>
</evidence>
<comment type="function">
    <text evidence="19">Acyl-CoA synthetase required for both the import of long chain fatty acids (LCFAs) (C14-C18) and the activation very long chain fatty acids (VLCFAs) (C20-C26) by esterification of the fatty acids into metabolically active CoA-thioesters for subsequent degradation or incorporation into phospholipids. The transport and fatty acyl-CoA synthetase activities are genetically separable and are thus independent activities. Esterifies VLCFAs in the peroxisome matrix. The VLCFAs are actively transported into peroxisomes by a PXA1-PXA2 heterodimeric transporter in the peroxisomal membrane.</text>
</comment>
<dbReference type="NCBIfam" id="NF006134">
    <property type="entry name" value="PRK08279.1"/>
    <property type="match status" value="1"/>
</dbReference>
<dbReference type="InterPro" id="IPR025110">
    <property type="entry name" value="AMP-bd_C"/>
</dbReference>
<dbReference type="GeneID" id="408564"/>
<evidence type="ECO:0000256" key="8">
    <source>
        <dbReference type="ARBA" id="ARBA00022832"/>
    </source>
</evidence>
<evidence type="ECO:0000256" key="2">
    <source>
        <dbReference type="ARBA" id="ARBA00006432"/>
    </source>
</evidence>